<dbReference type="AlphaFoldDB" id="A0A0A0IBX9"/>
<dbReference type="FunFam" id="3.40.50.1970:FF:000003">
    <property type="entry name" value="Alcohol dehydrogenase, iron-containing"/>
    <property type="match status" value="1"/>
</dbReference>
<keyword evidence="1" id="KW-0560">Oxidoreductase</keyword>
<evidence type="ECO:0000313" key="5">
    <source>
        <dbReference type="Proteomes" id="UP000030012"/>
    </source>
</evidence>
<dbReference type="GO" id="GO:0046872">
    <property type="term" value="F:metal ion binding"/>
    <property type="evidence" value="ECO:0007669"/>
    <property type="project" value="InterPro"/>
</dbReference>
<dbReference type="InterPro" id="IPR018211">
    <property type="entry name" value="ADH_Fe_CS"/>
</dbReference>
<dbReference type="Gene3D" id="1.20.1090.10">
    <property type="entry name" value="Dehydroquinate synthase-like - alpha domain"/>
    <property type="match status" value="1"/>
</dbReference>
<dbReference type="Pfam" id="PF00465">
    <property type="entry name" value="Fe-ADH"/>
    <property type="match status" value="1"/>
</dbReference>
<feature type="domain" description="Fe-containing alcohol dehydrogenase-like C-terminal" evidence="3">
    <location>
        <begin position="192"/>
        <end position="386"/>
    </location>
</feature>
<evidence type="ECO:0000259" key="2">
    <source>
        <dbReference type="Pfam" id="PF00465"/>
    </source>
</evidence>
<dbReference type="GO" id="GO:1990002">
    <property type="term" value="F:methylglyoxal reductase (NADPH) (acetol producing) activity"/>
    <property type="evidence" value="ECO:0007669"/>
    <property type="project" value="TreeGrafter"/>
</dbReference>
<dbReference type="GO" id="GO:1990362">
    <property type="term" value="F:butanol dehydrogenase (NAD+) activity"/>
    <property type="evidence" value="ECO:0007669"/>
    <property type="project" value="InterPro"/>
</dbReference>
<dbReference type="InterPro" id="IPR001670">
    <property type="entry name" value="ADH_Fe/GldA"/>
</dbReference>
<dbReference type="CDD" id="cd08187">
    <property type="entry name" value="BDH"/>
    <property type="match status" value="1"/>
</dbReference>
<dbReference type="Proteomes" id="UP000030012">
    <property type="component" value="Unassembled WGS sequence"/>
</dbReference>
<organism evidence="4 5">
    <name type="scientific">Clostridium novyi A str. 4552</name>
    <dbReference type="NCBI Taxonomy" id="1444289"/>
    <lineage>
        <taxon>Bacteria</taxon>
        <taxon>Bacillati</taxon>
        <taxon>Bacillota</taxon>
        <taxon>Clostridia</taxon>
        <taxon>Eubacteriales</taxon>
        <taxon>Clostridiaceae</taxon>
        <taxon>Clostridium</taxon>
    </lineage>
</organism>
<evidence type="ECO:0000313" key="4">
    <source>
        <dbReference type="EMBL" id="KGM97846.1"/>
    </source>
</evidence>
<dbReference type="PROSITE" id="PS00060">
    <property type="entry name" value="ADH_IRON_2"/>
    <property type="match status" value="1"/>
</dbReference>
<accession>A0A0A0IBX9</accession>
<comment type="caution">
    <text evidence="4">The sequence shown here is derived from an EMBL/GenBank/DDBJ whole genome shotgun (WGS) entry which is preliminary data.</text>
</comment>
<dbReference type="PANTHER" id="PTHR43633">
    <property type="entry name" value="ALCOHOL DEHYDROGENASE YQHD"/>
    <property type="match status" value="1"/>
</dbReference>
<dbReference type="Pfam" id="PF25137">
    <property type="entry name" value="ADH_Fe_C"/>
    <property type="match status" value="1"/>
</dbReference>
<dbReference type="InterPro" id="IPR056798">
    <property type="entry name" value="ADH_Fe_C"/>
</dbReference>
<sequence length="388" mass="43242">MKNFNYNNPAKIIFGDGAEKEIENLLKEYKTSSLLLVYSGDFIKDLGIWDTVHDACIKLGIEFYEEGNVVPNPKIELVRNLVGLGKEKSVDFILAVGGGSSIDTAKAVSVGIPYTGDVWDFFEGISEIEQAIPVGVITTLPSSGSETSNCSIISNGLFKVGIEHDLIIPKFAIMNPTFTINLPAYQTSCGIADILSHLLERYFTDVENVDTTDFLIEGAIKSLLLNASRLMLTPSDYNARAEIQWLASIAHNNLLDTGRIADWGSHRIEHELSAQYGITHGEGMSIIFIAWTKYMVEYKPKKLAQLANRIFNIDYHDYTEKQMALELSNHLKQFFMSLNLKTSLTELNINNTYFEEMALRATNNNSSTVGHYIPLDKPKIVSILNLAL</sequence>
<dbReference type="EMBL" id="JENJ01000006">
    <property type="protein sequence ID" value="KGM97846.1"/>
    <property type="molecule type" value="Genomic_DNA"/>
</dbReference>
<dbReference type="PANTHER" id="PTHR43633:SF1">
    <property type="entry name" value="ALCOHOL DEHYDROGENASE YQHD"/>
    <property type="match status" value="1"/>
</dbReference>
<dbReference type="Gene3D" id="3.40.50.1970">
    <property type="match status" value="1"/>
</dbReference>
<dbReference type="SUPFAM" id="SSF56796">
    <property type="entry name" value="Dehydroquinate synthase-like"/>
    <property type="match status" value="1"/>
</dbReference>
<name>A0A0A0IBX9_CLONO</name>
<proteinExistence type="predicted"/>
<dbReference type="GO" id="GO:0005829">
    <property type="term" value="C:cytosol"/>
    <property type="evidence" value="ECO:0007669"/>
    <property type="project" value="TreeGrafter"/>
</dbReference>
<protein>
    <submittedName>
        <fullName evidence="4">Alcohol dehydrogenase</fullName>
    </submittedName>
</protein>
<dbReference type="OrthoDB" id="9801156at2"/>
<reference evidence="4 5" key="1">
    <citation type="submission" date="2014-01" db="EMBL/GenBank/DDBJ databases">
        <title>Plasmidome dynamics in the species complex Clostridium novyi sensu lato converts strains of independent lineages into distinctly different pathogens.</title>
        <authorList>
            <person name="Skarin H."/>
            <person name="Segerman B."/>
        </authorList>
    </citation>
    <scope>NUCLEOTIDE SEQUENCE [LARGE SCALE GENOMIC DNA]</scope>
    <source>
        <strain evidence="4 5">4552</strain>
    </source>
</reference>
<gene>
    <name evidence="4" type="ORF">Z968_02280</name>
</gene>
<evidence type="ECO:0000259" key="3">
    <source>
        <dbReference type="Pfam" id="PF25137"/>
    </source>
</evidence>
<feature type="domain" description="Alcohol dehydrogenase iron-type/glycerol dehydrogenase GldA" evidence="2">
    <location>
        <begin position="9"/>
        <end position="176"/>
    </location>
</feature>
<evidence type="ECO:0000256" key="1">
    <source>
        <dbReference type="ARBA" id="ARBA00023002"/>
    </source>
</evidence>
<dbReference type="GO" id="GO:0008106">
    <property type="term" value="F:alcohol dehydrogenase (NADP+) activity"/>
    <property type="evidence" value="ECO:0007669"/>
    <property type="project" value="TreeGrafter"/>
</dbReference>
<dbReference type="InterPro" id="IPR044731">
    <property type="entry name" value="BDH-like"/>
</dbReference>
<dbReference type="RefSeq" id="WP_039252753.1">
    <property type="nucleotide sequence ID" value="NZ_JENJ01000006.1"/>
</dbReference>